<dbReference type="GO" id="GO:0000155">
    <property type="term" value="F:phosphorelay sensor kinase activity"/>
    <property type="evidence" value="ECO:0007669"/>
    <property type="project" value="InterPro"/>
</dbReference>
<dbReference type="KEGG" id="mgot:MgSA37_02207"/>
<dbReference type="AlphaFoldDB" id="A0A0X8X1F6"/>
<dbReference type="InterPro" id="IPR036097">
    <property type="entry name" value="HisK_dim/P_sf"/>
</dbReference>
<evidence type="ECO:0000256" key="4">
    <source>
        <dbReference type="ARBA" id="ARBA00022679"/>
    </source>
</evidence>
<dbReference type="InterPro" id="IPR036890">
    <property type="entry name" value="HATPase_C_sf"/>
</dbReference>
<dbReference type="InterPro" id="IPR003594">
    <property type="entry name" value="HATPase_dom"/>
</dbReference>
<dbReference type="SMART" id="SM00086">
    <property type="entry name" value="PAC"/>
    <property type="match status" value="1"/>
</dbReference>
<gene>
    <name evidence="7" type="primary">divJ_1</name>
    <name evidence="7" type="ORF">MgSA37_02207</name>
</gene>
<dbReference type="SUPFAM" id="SSF55785">
    <property type="entry name" value="PYP-like sensor domain (PAS domain)"/>
    <property type="match status" value="1"/>
</dbReference>
<dbReference type="EMBL" id="AP017313">
    <property type="protein sequence ID" value="BAU54036.1"/>
    <property type="molecule type" value="Genomic_DNA"/>
</dbReference>
<keyword evidence="5 7" id="KW-0418">Kinase</keyword>
<dbReference type="InterPro" id="IPR005467">
    <property type="entry name" value="His_kinase_dom"/>
</dbReference>
<dbReference type="InterPro" id="IPR050736">
    <property type="entry name" value="Sensor_HK_Regulatory"/>
</dbReference>
<reference evidence="7 8" key="1">
    <citation type="submission" date="2015-12" db="EMBL/GenBank/DDBJ databases">
        <title>Genome sequence of Mucilaginibacter gotjawali.</title>
        <authorList>
            <person name="Lee J.S."/>
            <person name="Lee K.C."/>
            <person name="Kim K.K."/>
            <person name="Lee B.W."/>
        </authorList>
    </citation>
    <scope>NUCLEOTIDE SEQUENCE [LARGE SCALE GENOMIC DNA]</scope>
    <source>
        <strain evidence="7 8">SA3-7</strain>
    </source>
</reference>
<dbReference type="OrthoDB" id="9808408at2"/>
<dbReference type="RefSeq" id="WP_096351833.1">
    <property type="nucleotide sequence ID" value="NZ_AP017313.1"/>
</dbReference>
<evidence type="ECO:0000256" key="3">
    <source>
        <dbReference type="ARBA" id="ARBA00022553"/>
    </source>
</evidence>
<dbReference type="InterPro" id="IPR000014">
    <property type="entry name" value="PAS"/>
</dbReference>
<dbReference type="InterPro" id="IPR003661">
    <property type="entry name" value="HisK_dim/P_dom"/>
</dbReference>
<dbReference type="FunFam" id="3.30.565.10:FF:000006">
    <property type="entry name" value="Sensor histidine kinase WalK"/>
    <property type="match status" value="1"/>
</dbReference>
<evidence type="ECO:0000313" key="8">
    <source>
        <dbReference type="Proteomes" id="UP000218263"/>
    </source>
</evidence>
<dbReference type="InterPro" id="IPR035965">
    <property type="entry name" value="PAS-like_dom_sf"/>
</dbReference>
<dbReference type="SMART" id="SM00091">
    <property type="entry name" value="PAS"/>
    <property type="match status" value="1"/>
</dbReference>
<evidence type="ECO:0000256" key="5">
    <source>
        <dbReference type="ARBA" id="ARBA00022777"/>
    </source>
</evidence>
<dbReference type="Pfam" id="PF02518">
    <property type="entry name" value="HATPase_c"/>
    <property type="match status" value="1"/>
</dbReference>
<dbReference type="Gene3D" id="3.30.565.10">
    <property type="entry name" value="Histidine kinase-like ATPase, C-terminal domain"/>
    <property type="match status" value="1"/>
</dbReference>
<dbReference type="CDD" id="cd00075">
    <property type="entry name" value="HATPase"/>
    <property type="match status" value="1"/>
</dbReference>
<dbReference type="PANTHER" id="PTHR43711:SF26">
    <property type="entry name" value="SENSOR HISTIDINE KINASE RCSC"/>
    <property type="match status" value="1"/>
</dbReference>
<dbReference type="SMART" id="SM00387">
    <property type="entry name" value="HATPase_c"/>
    <property type="match status" value="1"/>
</dbReference>
<proteinExistence type="predicted"/>
<dbReference type="Proteomes" id="UP000218263">
    <property type="component" value="Chromosome"/>
</dbReference>
<dbReference type="PROSITE" id="PS50112">
    <property type="entry name" value="PAS"/>
    <property type="match status" value="1"/>
</dbReference>
<dbReference type="SUPFAM" id="SSF55874">
    <property type="entry name" value="ATPase domain of HSP90 chaperone/DNA topoisomerase II/histidine kinase"/>
    <property type="match status" value="1"/>
</dbReference>
<dbReference type="EC" id="2.7.13.3" evidence="2"/>
<dbReference type="PRINTS" id="PR00344">
    <property type="entry name" value="BCTRLSENSOR"/>
</dbReference>
<dbReference type="PANTHER" id="PTHR43711">
    <property type="entry name" value="TWO-COMPONENT HISTIDINE KINASE"/>
    <property type="match status" value="1"/>
</dbReference>
<dbReference type="Pfam" id="PF13426">
    <property type="entry name" value="PAS_9"/>
    <property type="match status" value="1"/>
</dbReference>
<evidence type="ECO:0000256" key="6">
    <source>
        <dbReference type="ARBA" id="ARBA00023012"/>
    </source>
</evidence>
<organism evidence="7 8">
    <name type="scientific">Mucilaginibacter gotjawali</name>
    <dbReference type="NCBI Taxonomy" id="1550579"/>
    <lineage>
        <taxon>Bacteria</taxon>
        <taxon>Pseudomonadati</taxon>
        <taxon>Bacteroidota</taxon>
        <taxon>Sphingobacteriia</taxon>
        <taxon>Sphingobacteriales</taxon>
        <taxon>Sphingobacteriaceae</taxon>
        <taxon>Mucilaginibacter</taxon>
    </lineage>
</organism>
<evidence type="ECO:0000256" key="1">
    <source>
        <dbReference type="ARBA" id="ARBA00000085"/>
    </source>
</evidence>
<dbReference type="Gene3D" id="3.30.450.20">
    <property type="entry name" value="PAS domain"/>
    <property type="match status" value="1"/>
</dbReference>
<dbReference type="Gene3D" id="1.10.287.130">
    <property type="match status" value="1"/>
</dbReference>
<dbReference type="CDD" id="cd00130">
    <property type="entry name" value="PAS"/>
    <property type="match status" value="1"/>
</dbReference>
<evidence type="ECO:0000256" key="2">
    <source>
        <dbReference type="ARBA" id="ARBA00012438"/>
    </source>
</evidence>
<keyword evidence="6" id="KW-0902">Two-component regulatory system</keyword>
<comment type="catalytic activity">
    <reaction evidence="1">
        <text>ATP + protein L-histidine = ADP + protein N-phospho-L-histidine.</text>
        <dbReference type="EC" id="2.7.13.3"/>
    </reaction>
</comment>
<name>A0A0X8X1F6_9SPHI</name>
<dbReference type="SMART" id="SM00388">
    <property type="entry name" value="HisKA"/>
    <property type="match status" value="1"/>
</dbReference>
<dbReference type="InterPro" id="IPR001610">
    <property type="entry name" value="PAC"/>
</dbReference>
<dbReference type="InterPro" id="IPR004358">
    <property type="entry name" value="Sig_transdc_His_kin-like_C"/>
</dbReference>
<evidence type="ECO:0000313" key="7">
    <source>
        <dbReference type="EMBL" id="BAU54036.1"/>
    </source>
</evidence>
<dbReference type="Pfam" id="PF00512">
    <property type="entry name" value="HisKA"/>
    <property type="match status" value="1"/>
</dbReference>
<dbReference type="PROSITE" id="PS50109">
    <property type="entry name" value="HIS_KIN"/>
    <property type="match status" value="1"/>
</dbReference>
<keyword evidence="3" id="KW-0597">Phosphoprotein</keyword>
<dbReference type="SUPFAM" id="SSF47384">
    <property type="entry name" value="Homodimeric domain of signal transducing histidine kinase"/>
    <property type="match status" value="1"/>
</dbReference>
<protein>
    <recommendedName>
        <fullName evidence="2">histidine kinase</fullName>
        <ecNumber evidence="2">2.7.13.3</ecNumber>
    </recommendedName>
</protein>
<dbReference type="NCBIfam" id="TIGR00229">
    <property type="entry name" value="sensory_box"/>
    <property type="match status" value="1"/>
</dbReference>
<accession>A0A0X8X1F6</accession>
<dbReference type="CDD" id="cd00082">
    <property type="entry name" value="HisKA"/>
    <property type="match status" value="1"/>
</dbReference>
<dbReference type="PROSITE" id="PS50113">
    <property type="entry name" value="PAC"/>
    <property type="match status" value="1"/>
</dbReference>
<keyword evidence="4 7" id="KW-0808">Transferase</keyword>
<sequence length="424" mass="48428">MSNSRSNKHDFSELRKKAEEKLRQSPAKTAAGEIEHELNVHEIELRMQNMELLETQEKLNAALLEYSELFELSPVGYFILDKNGIIEKVNERGTVQLGLEKAGLLGKPFSSFLYTEIDQDNFYRHKNLAIEEGTLQRLECEIKKKDGSVFSAFVKSKVIKGEKLEFKHLLSIVTDISGIKEHEHLVEMQLIKSEELNAMKSRFISMASHEFRTPLSAVLSSTSLIEQYLQNGEADKTKRHLTRIKSSIRTLVSILDEFLSIEKLESGKVEIQRSIFDLTEFCNDLIEEVHAIRKKGQVIHYHHAGDNEVNEDRNIIQHILINLLSNACKYSGEEKEINLFTNISDHNILLIVKDHGIGIPEAEQQNVFSRFFRAHNTGNMEGTGLGLTVVKRYVELLNGTINFTSRQNEGTTFTVELPRSQMPF</sequence>
<keyword evidence="8" id="KW-1185">Reference proteome</keyword>
<dbReference type="InterPro" id="IPR000700">
    <property type="entry name" value="PAS-assoc_C"/>
</dbReference>